<keyword evidence="1" id="KW-0732">Signal</keyword>
<dbReference type="PANTHER" id="PTHR46211:SF10">
    <property type="entry name" value="EXPORTED PROTEIN"/>
    <property type="match status" value="1"/>
</dbReference>
<protein>
    <submittedName>
        <fullName evidence="3">Glycerophosphodiester phosphodiesterase</fullName>
    </submittedName>
</protein>
<dbReference type="EMBL" id="CP011110">
    <property type="protein sequence ID" value="AKA24820.1"/>
    <property type="molecule type" value="Genomic_DNA"/>
</dbReference>
<dbReference type="PROSITE" id="PS51704">
    <property type="entry name" value="GP_PDE"/>
    <property type="match status" value="1"/>
</dbReference>
<dbReference type="InterPro" id="IPR017946">
    <property type="entry name" value="PLC-like_Pdiesterase_TIM-brl"/>
</dbReference>
<dbReference type="SUPFAM" id="SSF51695">
    <property type="entry name" value="PLC-like phosphodiesterases"/>
    <property type="match status" value="1"/>
</dbReference>
<dbReference type="GO" id="GO:0006629">
    <property type="term" value="P:lipid metabolic process"/>
    <property type="evidence" value="ECO:0007669"/>
    <property type="project" value="InterPro"/>
</dbReference>
<dbReference type="GO" id="GO:0008081">
    <property type="term" value="F:phosphoric diester hydrolase activity"/>
    <property type="evidence" value="ECO:0007669"/>
    <property type="project" value="InterPro"/>
</dbReference>
<dbReference type="PATRIC" id="fig|587753.10.peg.3359"/>
<dbReference type="AlphaFoldDB" id="A0A0D5Y1A0"/>
<dbReference type="OrthoDB" id="9795622at2"/>
<evidence type="ECO:0000313" key="4">
    <source>
        <dbReference type="Proteomes" id="UP000032748"/>
    </source>
</evidence>
<evidence type="ECO:0000259" key="2">
    <source>
        <dbReference type="PROSITE" id="PS51704"/>
    </source>
</evidence>
<proteinExistence type="predicted"/>
<feature type="chain" id="PRO_5002299547" evidence="1">
    <location>
        <begin position="22"/>
        <end position="316"/>
    </location>
</feature>
<dbReference type="PROSITE" id="PS51257">
    <property type="entry name" value="PROKAR_LIPOPROTEIN"/>
    <property type="match status" value="1"/>
</dbReference>
<feature type="domain" description="GP-PDE" evidence="2">
    <location>
        <begin position="34"/>
        <end position="306"/>
    </location>
</feature>
<dbReference type="Gene3D" id="3.20.20.190">
    <property type="entry name" value="Phosphatidylinositol (PI) phosphodiesterase"/>
    <property type="match status" value="1"/>
</dbReference>
<dbReference type="RefSeq" id="WP_045883519.1">
    <property type="nucleotide sequence ID" value="NZ_CP011110.1"/>
</dbReference>
<sequence length="316" mass="33989">MHKPRQMLPLLLAAAVIGGCATPPASVPGAGKPPLLVAHRGGAADFPENTLLAIDNALANGVDMLWLTVQLSRDGVPVLYRPADLSANTAESGTVSEKTLAQLQKLNAGWNFKQTAADGQVTYPYRSQAVNIPSLEQALAAIPETVPVILDMKALPAAPQAKAVAQSLERLHAWQRVLIYSTDASYQQAFAAYPQARLFESRDATRDRLANVALTHSCTLPPAPGRWAAFEYRRAVQLVETFTLGEARSKTNALLWTPAAVDCFQSRGKVALLAIGVNTAEDYRAAACLNMEAVLVDSPRAMGAVKRQLEWPPRCD</sequence>
<dbReference type="KEGG" id="pcz:PCL1606_33690"/>
<accession>A0A0D5Y1A0</accession>
<dbReference type="InterPro" id="IPR030395">
    <property type="entry name" value="GP_PDE_dom"/>
</dbReference>
<name>A0A0D5Y1A0_9PSED</name>
<dbReference type="Pfam" id="PF03009">
    <property type="entry name" value="GDPD"/>
    <property type="match status" value="1"/>
</dbReference>
<evidence type="ECO:0000313" key="3">
    <source>
        <dbReference type="EMBL" id="AKA24820.1"/>
    </source>
</evidence>
<organism evidence="3 4">
    <name type="scientific">Pseudomonas chlororaphis</name>
    <dbReference type="NCBI Taxonomy" id="587753"/>
    <lineage>
        <taxon>Bacteria</taxon>
        <taxon>Pseudomonadati</taxon>
        <taxon>Pseudomonadota</taxon>
        <taxon>Gammaproteobacteria</taxon>
        <taxon>Pseudomonadales</taxon>
        <taxon>Pseudomonadaceae</taxon>
        <taxon>Pseudomonas</taxon>
    </lineage>
</organism>
<evidence type="ECO:0000256" key="1">
    <source>
        <dbReference type="SAM" id="SignalP"/>
    </source>
</evidence>
<reference evidence="3 4" key="1">
    <citation type="journal article" date="2015" name="Mol. Plant Microbe Interact.">
        <title>Comparative Genomic Analysis of Pseudomonas chlororaphis PCL1606 Reveals New Insight into Antifungal Compounds Involved in Biocontrol.</title>
        <authorList>
            <person name="Calderon C.E."/>
            <person name="Ramos C."/>
            <person name="de Vicente A."/>
            <person name="Cazorla F.M."/>
        </authorList>
    </citation>
    <scope>NUCLEOTIDE SEQUENCE [LARGE SCALE GENOMIC DNA]</scope>
    <source>
        <strain evidence="3 4">PCL1606</strain>
    </source>
</reference>
<dbReference type="PANTHER" id="PTHR46211">
    <property type="entry name" value="GLYCEROPHOSPHORYL DIESTER PHOSPHODIESTERASE"/>
    <property type="match status" value="1"/>
</dbReference>
<feature type="signal peptide" evidence="1">
    <location>
        <begin position="1"/>
        <end position="21"/>
    </location>
</feature>
<gene>
    <name evidence="3" type="ORF">PCL1606_33690</name>
</gene>
<dbReference type="Proteomes" id="UP000032748">
    <property type="component" value="Chromosome"/>
</dbReference>
<dbReference type="CDD" id="cd08580">
    <property type="entry name" value="GDPD_Rv2277c_like"/>
    <property type="match status" value="1"/>
</dbReference>